<evidence type="ECO:0000256" key="2">
    <source>
        <dbReference type="ARBA" id="ARBA00005375"/>
    </source>
</evidence>
<evidence type="ECO:0000256" key="5">
    <source>
        <dbReference type="ARBA" id="ARBA00040357"/>
    </source>
</evidence>
<dbReference type="PANTHER" id="PTHR11567:SF110">
    <property type="entry name" value="2-PHOSPHOXYLOSE PHOSPHATASE 1"/>
    <property type="match status" value="1"/>
</dbReference>
<evidence type="ECO:0000256" key="1">
    <source>
        <dbReference type="ARBA" id="ARBA00000032"/>
    </source>
</evidence>
<dbReference type="InterPro" id="IPR033379">
    <property type="entry name" value="Acid_Pase_AS"/>
</dbReference>
<dbReference type="SUPFAM" id="SSF53254">
    <property type="entry name" value="Phosphoglycerate mutase-like"/>
    <property type="match status" value="1"/>
</dbReference>
<comment type="caution">
    <text evidence="7">The sequence shown here is derived from an EMBL/GenBank/DDBJ whole genome shotgun (WGS) entry which is preliminary data.</text>
</comment>
<proteinExistence type="inferred from homology"/>
<evidence type="ECO:0000256" key="6">
    <source>
        <dbReference type="ARBA" id="ARBA00041499"/>
    </source>
</evidence>
<reference evidence="7" key="2">
    <citation type="submission" date="2021-09" db="EMBL/GenBank/DDBJ databases">
        <authorList>
            <person name="Jia N."/>
            <person name="Wang J."/>
            <person name="Shi W."/>
            <person name="Du L."/>
            <person name="Sun Y."/>
            <person name="Zhan W."/>
            <person name="Jiang J."/>
            <person name="Wang Q."/>
            <person name="Zhang B."/>
            <person name="Ji P."/>
            <person name="Sakyi L.B."/>
            <person name="Cui X."/>
            <person name="Yuan T."/>
            <person name="Jiang B."/>
            <person name="Yang W."/>
            <person name="Lam T.T.-Y."/>
            <person name="Chang Q."/>
            <person name="Ding S."/>
            <person name="Wang X."/>
            <person name="Zhu J."/>
            <person name="Ruan X."/>
            <person name="Zhao L."/>
            <person name="Wei J."/>
            <person name="Que T."/>
            <person name="Du C."/>
            <person name="Cheng J."/>
            <person name="Dai P."/>
            <person name="Han X."/>
            <person name="Huang E."/>
            <person name="Gao Y."/>
            <person name="Liu J."/>
            <person name="Shao H."/>
            <person name="Ye R."/>
            <person name="Li L."/>
            <person name="Wei W."/>
            <person name="Wang X."/>
            <person name="Wang C."/>
            <person name="Huo Q."/>
            <person name="Li W."/>
            <person name="Guo W."/>
            <person name="Chen H."/>
            <person name="Chen S."/>
            <person name="Zhou L."/>
            <person name="Zhou L."/>
            <person name="Ni X."/>
            <person name="Tian J."/>
            <person name="Zhou Y."/>
            <person name="Sheng Y."/>
            <person name="Liu T."/>
            <person name="Pan Y."/>
            <person name="Xia L."/>
            <person name="Li J."/>
            <person name="Zhao F."/>
            <person name="Cao W."/>
        </authorList>
    </citation>
    <scope>NUCLEOTIDE SEQUENCE</scope>
    <source>
        <strain evidence="7">Rmic-2018</strain>
        <tissue evidence="7">Larvae</tissue>
    </source>
</reference>
<evidence type="ECO:0000256" key="4">
    <source>
        <dbReference type="ARBA" id="ARBA00036311"/>
    </source>
</evidence>
<reference evidence="7" key="1">
    <citation type="journal article" date="2020" name="Cell">
        <title>Large-Scale Comparative Analyses of Tick Genomes Elucidate Their Genetic Diversity and Vector Capacities.</title>
        <authorList>
            <consortium name="Tick Genome and Microbiome Consortium (TIGMIC)"/>
            <person name="Jia N."/>
            <person name="Wang J."/>
            <person name="Shi W."/>
            <person name="Du L."/>
            <person name="Sun Y."/>
            <person name="Zhan W."/>
            <person name="Jiang J.F."/>
            <person name="Wang Q."/>
            <person name="Zhang B."/>
            <person name="Ji P."/>
            <person name="Bell-Sakyi L."/>
            <person name="Cui X.M."/>
            <person name="Yuan T.T."/>
            <person name="Jiang B.G."/>
            <person name="Yang W.F."/>
            <person name="Lam T.T."/>
            <person name="Chang Q.C."/>
            <person name="Ding S.J."/>
            <person name="Wang X.J."/>
            <person name="Zhu J.G."/>
            <person name="Ruan X.D."/>
            <person name="Zhao L."/>
            <person name="Wei J.T."/>
            <person name="Ye R.Z."/>
            <person name="Que T.C."/>
            <person name="Du C.H."/>
            <person name="Zhou Y.H."/>
            <person name="Cheng J.X."/>
            <person name="Dai P.F."/>
            <person name="Guo W.B."/>
            <person name="Han X.H."/>
            <person name="Huang E.J."/>
            <person name="Li L.F."/>
            <person name="Wei W."/>
            <person name="Gao Y.C."/>
            <person name="Liu J.Z."/>
            <person name="Shao H.Z."/>
            <person name="Wang X."/>
            <person name="Wang C.C."/>
            <person name="Yang T.C."/>
            <person name="Huo Q.B."/>
            <person name="Li W."/>
            <person name="Chen H.Y."/>
            <person name="Chen S.E."/>
            <person name="Zhou L.G."/>
            <person name="Ni X.B."/>
            <person name="Tian J.H."/>
            <person name="Sheng Y."/>
            <person name="Liu T."/>
            <person name="Pan Y.S."/>
            <person name="Xia L.Y."/>
            <person name="Li J."/>
            <person name="Zhao F."/>
            <person name="Cao W.C."/>
        </authorList>
    </citation>
    <scope>NUCLEOTIDE SEQUENCE</scope>
    <source>
        <strain evidence="7">Rmic-2018</strain>
    </source>
</reference>
<dbReference type="EMBL" id="JABSTU010000009">
    <property type="protein sequence ID" value="KAH8021215.1"/>
    <property type="molecule type" value="Genomic_DNA"/>
</dbReference>
<gene>
    <name evidence="7" type="ORF">HPB51_013316</name>
</gene>
<keyword evidence="3" id="KW-0378">Hydrolase</keyword>
<evidence type="ECO:0000256" key="3">
    <source>
        <dbReference type="ARBA" id="ARBA00022801"/>
    </source>
</evidence>
<keyword evidence="8" id="KW-1185">Reference proteome</keyword>
<evidence type="ECO:0000313" key="7">
    <source>
        <dbReference type="EMBL" id="KAH8021215.1"/>
    </source>
</evidence>
<dbReference type="VEuPathDB" id="VectorBase:LOC119174378"/>
<accession>A0A9J6DGI9</accession>
<dbReference type="PANTHER" id="PTHR11567">
    <property type="entry name" value="ACID PHOSPHATASE-RELATED"/>
    <property type="match status" value="1"/>
</dbReference>
<dbReference type="AlphaFoldDB" id="A0A9J6DGI9"/>
<protein>
    <recommendedName>
        <fullName evidence="5">2-phosphoxylose phosphatase 1</fullName>
    </recommendedName>
    <alternativeName>
        <fullName evidence="6">Acid phosphatase-like protein 2</fullName>
    </alternativeName>
</protein>
<comment type="catalytic activity">
    <reaction evidence="1">
        <text>a phosphate monoester + H2O = an alcohol + phosphate</text>
        <dbReference type="Rhea" id="RHEA:15017"/>
        <dbReference type="ChEBI" id="CHEBI:15377"/>
        <dbReference type="ChEBI" id="CHEBI:30879"/>
        <dbReference type="ChEBI" id="CHEBI:43474"/>
        <dbReference type="ChEBI" id="CHEBI:67140"/>
        <dbReference type="EC" id="3.1.3.2"/>
    </reaction>
</comment>
<dbReference type="PROSITE" id="PS00616">
    <property type="entry name" value="HIS_ACID_PHOSPHAT_1"/>
    <property type="match status" value="1"/>
</dbReference>
<dbReference type="InterPro" id="IPR029033">
    <property type="entry name" value="His_PPase_superfam"/>
</dbReference>
<organism evidence="7 8">
    <name type="scientific">Rhipicephalus microplus</name>
    <name type="common">Cattle tick</name>
    <name type="synonym">Boophilus microplus</name>
    <dbReference type="NCBI Taxonomy" id="6941"/>
    <lineage>
        <taxon>Eukaryota</taxon>
        <taxon>Metazoa</taxon>
        <taxon>Ecdysozoa</taxon>
        <taxon>Arthropoda</taxon>
        <taxon>Chelicerata</taxon>
        <taxon>Arachnida</taxon>
        <taxon>Acari</taxon>
        <taxon>Parasitiformes</taxon>
        <taxon>Ixodida</taxon>
        <taxon>Ixodoidea</taxon>
        <taxon>Ixodidae</taxon>
        <taxon>Rhipicephalinae</taxon>
        <taxon>Rhipicephalus</taxon>
        <taxon>Boophilus</taxon>
    </lineage>
</organism>
<dbReference type="GO" id="GO:0003993">
    <property type="term" value="F:acid phosphatase activity"/>
    <property type="evidence" value="ECO:0007669"/>
    <property type="project" value="UniProtKB-EC"/>
</dbReference>
<comment type="catalytic activity">
    <reaction evidence="4">
        <text>3-O-[beta-D-GlcA-(1-&gt;3)-beta-D-Gal-(1-&gt;3)-beta-D-Gal-(1-&gt;4)-beta-D-2-O-P-Xyl]-L-seryl-[protein] + H2O = 3-O-(beta-D-GlcA-(1-&gt;3)-beta-D-Gal-(1-&gt;3)-beta-D-Gal-(1-&gt;4)-beta-D-Xyl)-L-seryl-[protein] + phosphate</text>
        <dbReference type="Rhea" id="RHEA:56512"/>
        <dbReference type="Rhea" id="RHEA-COMP:12573"/>
        <dbReference type="Rhea" id="RHEA-COMP:14559"/>
        <dbReference type="ChEBI" id="CHEBI:15377"/>
        <dbReference type="ChEBI" id="CHEBI:43474"/>
        <dbReference type="ChEBI" id="CHEBI:132093"/>
        <dbReference type="ChEBI" id="CHEBI:140495"/>
    </reaction>
</comment>
<dbReference type="InterPro" id="IPR000560">
    <property type="entry name" value="His_Pase_clade-2"/>
</dbReference>
<evidence type="ECO:0000313" key="8">
    <source>
        <dbReference type="Proteomes" id="UP000821866"/>
    </source>
</evidence>
<comment type="similarity">
    <text evidence="2">Belongs to the histidine acid phosphatase family.</text>
</comment>
<name>A0A9J6DGI9_RHIMP</name>
<sequence>MQLCERRNADGVCTMRNEREYERMRKGSIFVSLSLFLRLCTLPSSRRTRVIATERSRRSPLLALGVQPLGPPENLRYVFVISRHGQRTPIMRCQNLPKNEPVDYGQLTAAGREQTFKLGQFLRHRYEAFLRDCDSPGQVLATHVSLDRCRDSIRETVRGLGVPGVPISTDPARYDVPFQASVNANMGKALKEPGRGKFETLGDLVYFVAEKTGAPWRNNADKFLVMDSLVTYVLNGNPVPDWAMPMWEDLLWADRTVFAQLLVGYERPFAASVLGRVLDTLAEKFEKRVESPDRMHIFSMSDTSLFSVLKLLNESHDVRPCFCASIMIEVYNDGTEVRVRVLYRTQDEPCLVPMNKLGNPCELSKFLKFLRVIISTS</sequence>
<dbReference type="Gene3D" id="3.40.50.1240">
    <property type="entry name" value="Phosphoglycerate mutase-like"/>
    <property type="match status" value="1"/>
</dbReference>
<dbReference type="Proteomes" id="UP000821866">
    <property type="component" value="Chromosome 7"/>
</dbReference>
<dbReference type="InterPro" id="IPR050645">
    <property type="entry name" value="Histidine_acid_phosphatase"/>
</dbReference>
<dbReference type="CDD" id="cd07061">
    <property type="entry name" value="HP_HAP_like"/>
    <property type="match status" value="1"/>
</dbReference>